<dbReference type="PROSITE" id="PS00523">
    <property type="entry name" value="SULFATASE_1"/>
    <property type="match status" value="1"/>
</dbReference>
<dbReference type="InterPro" id="IPR000917">
    <property type="entry name" value="Sulfatase_N"/>
</dbReference>
<comment type="similarity">
    <text evidence="1">Belongs to the sulfatase family.</text>
</comment>
<dbReference type="Proteomes" id="UP000624703">
    <property type="component" value="Unassembled WGS sequence"/>
</dbReference>
<accession>A0A8J7MFS2</accession>
<dbReference type="InterPro" id="IPR024607">
    <property type="entry name" value="Sulfatase_CS"/>
</dbReference>
<keyword evidence="3 7" id="KW-0378">Hydrolase</keyword>
<evidence type="ECO:0000313" key="8">
    <source>
        <dbReference type="Proteomes" id="UP000624703"/>
    </source>
</evidence>
<name>A0A8J7MFS2_9BACT</name>
<evidence type="ECO:0000259" key="6">
    <source>
        <dbReference type="Pfam" id="PF00884"/>
    </source>
</evidence>
<dbReference type="Gene3D" id="3.30.1120.10">
    <property type="match status" value="1"/>
</dbReference>
<dbReference type="InterPro" id="IPR050738">
    <property type="entry name" value="Sulfatase"/>
</dbReference>
<keyword evidence="4" id="KW-0106">Calcium</keyword>
<dbReference type="RefSeq" id="WP_200312003.1">
    <property type="nucleotide sequence ID" value="NZ_JAENIM010000042.1"/>
</dbReference>
<dbReference type="PANTHER" id="PTHR42693">
    <property type="entry name" value="ARYLSULFATASE FAMILY MEMBER"/>
    <property type="match status" value="1"/>
</dbReference>
<evidence type="ECO:0000256" key="1">
    <source>
        <dbReference type="ARBA" id="ARBA00008779"/>
    </source>
</evidence>
<proteinExistence type="inferred from homology"/>
<dbReference type="SUPFAM" id="SSF53649">
    <property type="entry name" value="Alkaline phosphatase-like"/>
    <property type="match status" value="1"/>
</dbReference>
<gene>
    <name evidence="7" type="ORF">JIN82_12585</name>
</gene>
<keyword evidence="5" id="KW-0732">Signal</keyword>
<feature type="domain" description="Sulfatase N-terminal" evidence="6">
    <location>
        <begin position="26"/>
        <end position="379"/>
    </location>
</feature>
<sequence>MKRLLPLAAGALMLSNPVSAEEQTKPNFIMLLADDMGWGDIGNNGHPLIVTPNLDAMADNGMNLSRCYAPCATCSPSRAAILTGRNNLRVGLTSYMKTPADGFVGKWHLLESEITYAEALRDAGYATAHYGKWHVGYLCQEQTPKNFMTPGMAGFDDWFTSHNILYTYDPYAKLPNNKDEKHLYFDNGKFISLKEGQARPELRKDDATIVMDKTLGFIEEQAKAKKPFAVAVWFHHVHNPLSQNPELRKLYPEDMDDKLALYLSNVTAMDVEVGRLREKLRELGIADNTMVMFSSDNGPRVAGPGQAKLIAGEANDGKFRYGPSGSPGPFKGGKYGLWEAGTLVPGVIEWPAKIKAGSTSAVPTVLTDYMPTVLAAAGIPMPNDRTYDGIDINPLLEGKMTERPAPIQFAAGGSRSLIKGKYKLFIESKRNEQNIMLFDLEADPYEDNNIAAKMPEKVESMKAELLSWSKDAEADYERSLSEYNAKN</sequence>
<dbReference type="Pfam" id="PF00884">
    <property type="entry name" value="Sulfatase"/>
    <property type="match status" value="1"/>
</dbReference>
<dbReference type="GO" id="GO:0004065">
    <property type="term" value="F:arylsulfatase activity"/>
    <property type="evidence" value="ECO:0007669"/>
    <property type="project" value="TreeGrafter"/>
</dbReference>
<evidence type="ECO:0000256" key="3">
    <source>
        <dbReference type="ARBA" id="ARBA00022801"/>
    </source>
</evidence>
<organism evidence="7 8">
    <name type="scientific">Persicirhabdus sediminis</name>
    <dbReference type="NCBI Taxonomy" id="454144"/>
    <lineage>
        <taxon>Bacteria</taxon>
        <taxon>Pseudomonadati</taxon>
        <taxon>Verrucomicrobiota</taxon>
        <taxon>Verrucomicrobiia</taxon>
        <taxon>Verrucomicrobiales</taxon>
        <taxon>Verrucomicrobiaceae</taxon>
        <taxon>Persicirhabdus</taxon>
    </lineage>
</organism>
<protein>
    <submittedName>
        <fullName evidence="7">Sulfatase-like hydrolase/transferase</fullName>
    </submittedName>
</protein>
<feature type="signal peptide" evidence="5">
    <location>
        <begin position="1"/>
        <end position="20"/>
    </location>
</feature>
<keyword evidence="8" id="KW-1185">Reference proteome</keyword>
<keyword evidence="2" id="KW-0479">Metal-binding</keyword>
<dbReference type="PANTHER" id="PTHR42693:SF53">
    <property type="entry name" value="ENDO-4-O-SULFATASE"/>
    <property type="match status" value="1"/>
</dbReference>
<comment type="caution">
    <text evidence="7">The sequence shown here is derived from an EMBL/GenBank/DDBJ whole genome shotgun (WGS) entry which is preliminary data.</text>
</comment>
<dbReference type="Gene3D" id="3.40.720.10">
    <property type="entry name" value="Alkaline Phosphatase, subunit A"/>
    <property type="match status" value="1"/>
</dbReference>
<dbReference type="GO" id="GO:0046872">
    <property type="term" value="F:metal ion binding"/>
    <property type="evidence" value="ECO:0007669"/>
    <property type="project" value="UniProtKB-KW"/>
</dbReference>
<dbReference type="InterPro" id="IPR017850">
    <property type="entry name" value="Alkaline_phosphatase_core_sf"/>
</dbReference>
<dbReference type="EMBL" id="JAENIM010000042">
    <property type="protein sequence ID" value="MBK1791990.1"/>
    <property type="molecule type" value="Genomic_DNA"/>
</dbReference>
<dbReference type="AlphaFoldDB" id="A0A8J7MFS2"/>
<evidence type="ECO:0000256" key="5">
    <source>
        <dbReference type="SAM" id="SignalP"/>
    </source>
</evidence>
<feature type="chain" id="PRO_5035229896" evidence="5">
    <location>
        <begin position="21"/>
        <end position="487"/>
    </location>
</feature>
<evidence type="ECO:0000256" key="4">
    <source>
        <dbReference type="ARBA" id="ARBA00022837"/>
    </source>
</evidence>
<evidence type="ECO:0000313" key="7">
    <source>
        <dbReference type="EMBL" id="MBK1791990.1"/>
    </source>
</evidence>
<evidence type="ECO:0000256" key="2">
    <source>
        <dbReference type="ARBA" id="ARBA00022723"/>
    </source>
</evidence>
<reference evidence="7" key="1">
    <citation type="submission" date="2021-01" db="EMBL/GenBank/DDBJ databases">
        <title>Modified the classification status of verrucomicrobia.</title>
        <authorList>
            <person name="Feng X."/>
        </authorList>
    </citation>
    <scope>NUCLEOTIDE SEQUENCE</scope>
    <source>
        <strain evidence="7">_KCTC 22039</strain>
    </source>
</reference>